<evidence type="ECO:0000313" key="3">
    <source>
        <dbReference type="Proteomes" id="UP001346869"/>
    </source>
</evidence>
<accession>A0AAN7XWY2</accession>
<reference evidence="2 3" key="2">
    <citation type="journal article" date="2023" name="Mol. Biol. Evol.">
        <title>Genomics of Secondarily Temperate Adaptation in the Only Non-Antarctic Icefish.</title>
        <authorList>
            <person name="Rivera-Colon A.G."/>
            <person name="Rayamajhi N."/>
            <person name="Minhas B.F."/>
            <person name="Madrigal G."/>
            <person name="Bilyk K.T."/>
            <person name="Yoon V."/>
            <person name="Hune M."/>
            <person name="Gregory S."/>
            <person name="Cheng C.H.C."/>
            <person name="Catchen J.M."/>
        </authorList>
    </citation>
    <scope>NUCLEOTIDE SEQUENCE [LARGE SCALE GENOMIC DNA]</scope>
    <source>
        <strain evidence="2">JMC-PN-2008</strain>
    </source>
</reference>
<comment type="caution">
    <text evidence="2">The sequence shown here is derived from an EMBL/GenBank/DDBJ whole genome shotgun (WGS) entry which is preliminary data.</text>
</comment>
<evidence type="ECO:0000313" key="2">
    <source>
        <dbReference type="EMBL" id="KAK5868144.1"/>
    </source>
</evidence>
<gene>
    <name evidence="2" type="ORF">PBY51_009184</name>
</gene>
<name>A0AAN7XWY2_ELEMC</name>
<reference evidence="2 3" key="1">
    <citation type="journal article" date="2023" name="Genes (Basel)">
        <title>Chromosome-Level Genome Assembly and Circadian Gene Repertoire of the Patagonia Blennie Eleginops maclovinus-The Closest Ancestral Proxy of Antarctic Cryonotothenioids.</title>
        <authorList>
            <person name="Cheng C.C."/>
            <person name="Rivera-Colon A.G."/>
            <person name="Minhas B.F."/>
            <person name="Wilson L."/>
            <person name="Rayamajhi N."/>
            <person name="Vargas-Chacoff L."/>
            <person name="Catchen J.M."/>
        </authorList>
    </citation>
    <scope>NUCLEOTIDE SEQUENCE [LARGE SCALE GENOMIC DNA]</scope>
    <source>
        <strain evidence="2">JMC-PN-2008</strain>
    </source>
</reference>
<keyword evidence="3" id="KW-1185">Reference proteome</keyword>
<dbReference type="Proteomes" id="UP001346869">
    <property type="component" value="Unassembled WGS sequence"/>
</dbReference>
<dbReference type="AlphaFoldDB" id="A0AAN7XWY2"/>
<feature type="compositionally biased region" description="Polar residues" evidence="1">
    <location>
        <begin position="10"/>
        <end position="21"/>
    </location>
</feature>
<proteinExistence type="predicted"/>
<dbReference type="EMBL" id="JAUZQC010000007">
    <property type="protein sequence ID" value="KAK5868144.1"/>
    <property type="molecule type" value="Genomic_DNA"/>
</dbReference>
<feature type="region of interest" description="Disordered" evidence="1">
    <location>
        <begin position="1"/>
        <end position="33"/>
    </location>
</feature>
<evidence type="ECO:0000256" key="1">
    <source>
        <dbReference type="SAM" id="MobiDB-lite"/>
    </source>
</evidence>
<sequence>MADYNMSHRGAQTTGPESIRQQRGLHLSSTTTPPPPRMWILDTFRAYIRGWRPDWPVSHESLQVQC</sequence>
<protein>
    <submittedName>
        <fullName evidence="2">Uncharacterized protein</fullName>
    </submittedName>
</protein>
<organism evidence="2 3">
    <name type="scientific">Eleginops maclovinus</name>
    <name type="common">Patagonian blennie</name>
    <name type="synonym">Eleginus maclovinus</name>
    <dbReference type="NCBI Taxonomy" id="56733"/>
    <lineage>
        <taxon>Eukaryota</taxon>
        <taxon>Metazoa</taxon>
        <taxon>Chordata</taxon>
        <taxon>Craniata</taxon>
        <taxon>Vertebrata</taxon>
        <taxon>Euteleostomi</taxon>
        <taxon>Actinopterygii</taxon>
        <taxon>Neopterygii</taxon>
        <taxon>Teleostei</taxon>
        <taxon>Neoteleostei</taxon>
        <taxon>Acanthomorphata</taxon>
        <taxon>Eupercaria</taxon>
        <taxon>Perciformes</taxon>
        <taxon>Notothenioidei</taxon>
        <taxon>Eleginopidae</taxon>
        <taxon>Eleginops</taxon>
    </lineage>
</organism>